<dbReference type="SUPFAM" id="SSF52242">
    <property type="entry name" value="Cobalamin (vitamin B12)-binding domain"/>
    <property type="match status" value="1"/>
</dbReference>
<dbReference type="GO" id="GO:0046872">
    <property type="term" value="F:metal ion binding"/>
    <property type="evidence" value="ECO:0007669"/>
    <property type="project" value="UniProtKB-KW"/>
</dbReference>
<evidence type="ECO:0000313" key="8">
    <source>
        <dbReference type="EMBL" id="QNK03936.1"/>
    </source>
</evidence>
<dbReference type="SFLD" id="SFLDG01123">
    <property type="entry name" value="methyltransferase_(Class_B)"/>
    <property type="match status" value="1"/>
</dbReference>
<dbReference type="SMART" id="SM00729">
    <property type="entry name" value="Elp3"/>
    <property type="match status" value="1"/>
</dbReference>
<dbReference type="KEGG" id="dtl:H8F01_19985"/>
<protein>
    <submittedName>
        <fullName evidence="8">B12-binding domain-containing radical SAM protein</fullName>
    </submittedName>
</protein>
<reference evidence="8 9" key="1">
    <citation type="submission" date="2020-08" db="EMBL/GenBank/DDBJ databases">
        <title>Dyella sp. G9 isolated from forest soil.</title>
        <authorList>
            <person name="Fu J."/>
            <person name="Qiu L."/>
        </authorList>
    </citation>
    <scope>NUCLEOTIDE SEQUENCE [LARGE SCALE GENOMIC DNA]</scope>
    <source>
        <strain evidence="8 9">G9</strain>
    </source>
</reference>
<comment type="cofactor">
    <cofactor evidence="1">
        <name>[4Fe-4S] cluster</name>
        <dbReference type="ChEBI" id="CHEBI:49883"/>
    </cofactor>
</comment>
<evidence type="ECO:0000259" key="6">
    <source>
        <dbReference type="PROSITE" id="PS51332"/>
    </source>
</evidence>
<dbReference type="SFLD" id="SFLDG01082">
    <property type="entry name" value="B12-binding_domain_containing"/>
    <property type="match status" value="1"/>
</dbReference>
<dbReference type="Gene3D" id="3.80.30.20">
    <property type="entry name" value="tm_1862 like domain"/>
    <property type="match status" value="1"/>
</dbReference>
<evidence type="ECO:0000256" key="3">
    <source>
        <dbReference type="ARBA" id="ARBA00022723"/>
    </source>
</evidence>
<dbReference type="InterPro" id="IPR058240">
    <property type="entry name" value="rSAM_sf"/>
</dbReference>
<dbReference type="InterPro" id="IPR006638">
    <property type="entry name" value="Elp3/MiaA/NifB-like_rSAM"/>
</dbReference>
<keyword evidence="9" id="KW-1185">Reference proteome</keyword>
<dbReference type="PROSITE" id="PS51918">
    <property type="entry name" value="RADICAL_SAM"/>
    <property type="match status" value="1"/>
</dbReference>
<evidence type="ECO:0000256" key="2">
    <source>
        <dbReference type="ARBA" id="ARBA00022691"/>
    </source>
</evidence>
<dbReference type="InterPro" id="IPR034466">
    <property type="entry name" value="Methyltransferase_Class_B"/>
</dbReference>
<keyword evidence="2" id="KW-0949">S-adenosyl-L-methionine</keyword>
<dbReference type="PANTHER" id="PTHR43409">
    <property type="entry name" value="ANAEROBIC MAGNESIUM-PROTOPORPHYRIN IX MONOMETHYL ESTER CYCLASE-RELATED"/>
    <property type="match status" value="1"/>
</dbReference>
<evidence type="ECO:0000256" key="4">
    <source>
        <dbReference type="ARBA" id="ARBA00023004"/>
    </source>
</evidence>
<organism evidence="8 9">
    <name type="scientific">Dyella telluris</name>
    <dbReference type="NCBI Taxonomy" id="2763498"/>
    <lineage>
        <taxon>Bacteria</taxon>
        <taxon>Pseudomonadati</taxon>
        <taxon>Pseudomonadota</taxon>
        <taxon>Gammaproteobacteria</taxon>
        <taxon>Lysobacterales</taxon>
        <taxon>Rhodanobacteraceae</taxon>
        <taxon>Dyella</taxon>
    </lineage>
</organism>
<evidence type="ECO:0000259" key="7">
    <source>
        <dbReference type="PROSITE" id="PS51918"/>
    </source>
</evidence>
<dbReference type="CDD" id="cd01335">
    <property type="entry name" value="Radical_SAM"/>
    <property type="match status" value="1"/>
</dbReference>
<dbReference type="InterPro" id="IPR036724">
    <property type="entry name" value="Cobalamin-bd_sf"/>
</dbReference>
<dbReference type="Proteomes" id="UP000515873">
    <property type="component" value="Chromosome"/>
</dbReference>
<dbReference type="Pfam" id="PF02310">
    <property type="entry name" value="B12-binding"/>
    <property type="match status" value="1"/>
</dbReference>
<dbReference type="GO" id="GO:0031419">
    <property type="term" value="F:cobalamin binding"/>
    <property type="evidence" value="ECO:0007669"/>
    <property type="project" value="InterPro"/>
</dbReference>
<dbReference type="GO" id="GO:0003824">
    <property type="term" value="F:catalytic activity"/>
    <property type="evidence" value="ECO:0007669"/>
    <property type="project" value="InterPro"/>
</dbReference>
<dbReference type="InterPro" id="IPR051198">
    <property type="entry name" value="BchE-like"/>
</dbReference>
<accession>A0A7G8QAX8</accession>
<dbReference type="SUPFAM" id="SSF102114">
    <property type="entry name" value="Radical SAM enzymes"/>
    <property type="match status" value="1"/>
</dbReference>
<dbReference type="EMBL" id="CP060412">
    <property type="protein sequence ID" value="QNK03936.1"/>
    <property type="molecule type" value="Genomic_DNA"/>
</dbReference>
<dbReference type="InterPro" id="IPR023404">
    <property type="entry name" value="rSAM_horseshoe"/>
</dbReference>
<dbReference type="GO" id="GO:0051539">
    <property type="term" value="F:4 iron, 4 sulfur cluster binding"/>
    <property type="evidence" value="ECO:0007669"/>
    <property type="project" value="UniProtKB-KW"/>
</dbReference>
<feature type="domain" description="B12-binding" evidence="6">
    <location>
        <begin position="10"/>
        <end position="145"/>
    </location>
</feature>
<keyword evidence="3" id="KW-0479">Metal-binding</keyword>
<keyword evidence="5" id="KW-0411">Iron-sulfur</keyword>
<dbReference type="SFLD" id="SFLDS00029">
    <property type="entry name" value="Radical_SAM"/>
    <property type="match status" value="1"/>
</dbReference>
<dbReference type="Gene3D" id="3.40.50.280">
    <property type="entry name" value="Cobalamin-binding domain"/>
    <property type="match status" value="1"/>
</dbReference>
<proteinExistence type="predicted"/>
<sequence length="508" mass="57890">MINVTGNAPHTLLVNPTMTSRASARFPLSLLHLAASLDREGNSRIIDGNLDRDVVARTLQALDERDYTAVGISVMGGPQLEPAIAVSRAVRERRPGLPIVWGGYFPTLYTETALSAPYVDFAIRGQGEESFPELVAALHQGDAARLPAIHGLSRKHEEGVVHNASRPFSRQGPVAVLPYEKLGDPRRYLARTFLGRRTVAHQASVGCRFRCTFCGVAAMFGGATALPPLARLERDLRYLKYELGADSIQYVDHNFFDREQDMIPLLEIMARYELPWWCYARADALLNLSESTWKLVRKSRLRMAYIGAESPSPAMLRDIRKGTRPDQTLAVAELCRRHGVIPELSFMVAPPENTEEETEHTFEFIREIKRINPQSEIIVYIYTPLPESSRHEKDRHRRSTMPLRDLQGEPVVFPATPEEWTQKRWVDYACHADAPWVSERLRRRIDDFVTVLRCRYPTVQDLRSPTWAKRTLAAAASWRYGLRRYDRPWELNLANRLVRLRMPQVSGL</sequence>
<dbReference type="InterPro" id="IPR006158">
    <property type="entry name" value="Cobalamin-bd"/>
</dbReference>
<dbReference type="Pfam" id="PF04055">
    <property type="entry name" value="Radical_SAM"/>
    <property type="match status" value="1"/>
</dbReference>
<keyword evidence="4" id="KW-0408">Iron</keyword>
<evidence type="ECO:0000313" key="9">
    <source>
        <dbReference type="Proteomes" id="UP000515873"/>
    </source>
</evidence>
<dbReference type="PROSITE" id="PS51332">
    <property type="entry name" value="B12_BINDING"/>
    <property type="match status" value="1"/>
</dbReference>
<dbReference type="InterPro" id="IPR007197">
    <property type="entry name" value="rSAM"/>
</dbReference>
<gene>
    <name evidence="8" type="ORF">H8F01_19985</name>
</gene>
<evidence type="ECO:0000256" key="5">
    <source>
        <dbReference type="ARBA" id="ARBA00023014"/>
    </source>
</evidence>
<name>A0A7G8QAX8_9GAMM</name>
<evidence type="ECO:0000256" key="1">
    <source>
        <dbReference type="ARBA" id="ARBA00001966"/>
    </source>
</evidence>
<dbReference type="AlphaFoldDB" id="A0A7G8QAX8"/>
<feature type="domain" description="Radical SAM core" evidence="7">
    <location>
        <begin position="193"/>
        <end position="418"/>
    </location>
</feature>